<evidence type="ECO:0000256" key="1">
    <source>
        <dbReference type="SAM" id="MobiDB-lite"/>
    </source>
</evidence>
<dbReference type="Proteomes" id="UP001307849">
    <property type="component" value="Unassembled WGS sequence"/>
</dbReference>
<dbReference type="GO" id="GO:0005886">
    <property type="term" value="C:plasma membrane"/>
    <property type="evidence" value="ECO:0007669"/>
    <property type="project" value="InterPro"/>
</dbReference>
<proteinExistence type="predicted"/>
<evidence type="ECO:0000256" key="2">
    <source>
        <dbReference type="SAM" id="Phobius"/>
    </source>
</evidence>
<dbReference type="Pfam" id="PF06687">
    <property type="entry name" value="SUR7"/>
    <property type="match status" value="1"/>
</dbReference>
<keyword evidence="2" id="KW-0472">Membrane</keyword>
<dbReference type="InterPro" id="IPR009571">
    <property type="entry name" value="SUR7/Rim9-like_fungi"/>
</dbReference>
<dbReference type="EMBL" id="JAVHJM010000008">
    <property type="protein sequence ID" value="KAK6508518.1"/>
    <property type="molecule type" value="Genomic_DNA"/>
</dbReference>
<evidence type="ECO:0008006" key="5">
    <source>
        <dbReference type="Google" id="ProtNLM"/>
    </source>
</evidence>
<feature type="transmembrane region" description="Helical" evidence="2">
    <location>
        <begin position="12"/>
        <end position="31"/>
    </location>
</feature>
<feature type="region of interest" description="Disordered" evidence="1">
    <location>
        <begin position="276"/>
        <end position="331"/>
    </location>
</feature>
<organism evidence="3 4">
    <name type="scientific">Arthrobotrys conoides</name>
    <dbReference type="NCBI Taxonomy" id="74498"/>
    <lineage>
        <taxon>Eukaryota</taxon>
        <taxon>Fungi</taxon>
        <taxon>Dikarya</taxon>
        <taxon>Ascomycota</taxon>
        <taxon>Pezizomycotina</taxon>
        <taxon>Orbiliomycetes</taxon>
        <taxon>Orbiliales</taxon>
        <taxon>Orbiliaceae</taxon>
        <taxon>Arthrobotrys</taxon>
    </lineage>
</organism>
<gene>
    <name evidence="3" type="ORF">TWF506_010605</name>
</gene>
<feature type="transmembrane region" description="Helical" evidence="2">
    <location>
        <begin position="198"/>
        <end position="219"/>
    </location>
</feature>
<protein>
    <recommendedName>
        <fullName evidence="5">Integral membrane protein</fullName>
    </recommendedName>
</protein>
<keyword evidence="2" id="KW-0812">Transmembrane</keyword>
<dbReference type="GO" id="GO:0051285">
    <property type="term" value="C:cell cortex of cell tip"/>
    <property type="evidence" value="ECO:0007669"/>
    <property type="project" value="TreeGrafter"/>
</dbReference>
<evidence type="ECO:0000313" key="4">
    <source>
        <dbReference type="Proteomes" id="UP001307849"/>
    </source>
</evidence>
<dbReference type="PANTHER" id="PTHR28019">
    <property type="entry name" value="CELL MEMBRANE PROTEIN YLR413W-RELATED"/>
    <property type="match status" value="1"/>
</dbReference>
<feature type="transmembrane region" description="Helical" evidence="2">
    <location>
        <begin position="240"/>
        <end position="260"/>
    </location>
</feature>
<keyword evidence="2" id="KW-1133">Transmembrane helix</keyword>
<comment type="caution">
    <text evidence="3">The sequence shown here is derived from an EMBL/GenBank/DDBJ whole genome shotgun (WGS) entry which is preliminary data.</text>
</comment>
<feature type="transmembrane region" description="Helical" evidence="2">
    <location>
        <begin position="164"/>
        <end position="186"/>
    </location>
</feature>
<dbReference type="AlphaFoldDB" id="A0AAN8RVX2"/>
<dbReference type="PANTHER" id="PTHR28019:SF2">
    <property type="entry name" value="CELL MEMBRANE PROTEIN YLR413W-RELATED"/>
    <property type="match status" value="1"/>
</dbReference>
<reference evidence="3 4" key="1">
    <citation type="submission" date="2019-10" db="EMBL/GenBank/DDBJ databases">
        <authorList>
            <person name="Palmer J.M."/>
        </authorList>
    </citation>
    <scope>NUCLEOTIDE SEQUENCE [LARGE SCALE GENOMIC DNA]</scope>
    <source>
        <strain evidence="3 4">TWF506</strain>
    </source>
</reference>
<evidence type="ECO:0000313" key="3">
    <source>
        <dbReference type="EMBL" id="KAK6508518.1"/>
    </source>
</evidence>
<keyword evidence="4" id="KW-1185">Reference proteome</keyword>
<dbReference type="GO" id="GO:0031505">
    <property type="term" value="P:fungal-type cell wall organization"/>
    <property type="evidence" value="ECO:0007669"/>
    <property type="project" value="TreeGrafter"/>
</dbReference>
<accession>A0AAN8RVX2</accession>
<sequence length="331" mass="35982">MGRAARAVCVSLPLLATAATAVLIVISTFIGQTNVNNNWLNSLYFLRLDTRYINAPQELADVPGTNFDNFVLDKIGIDLSIQNTANLVGVADFYQAGLFSYCSGTFDNATNEWNVKNCSSPSGSFYFNIIDIINAEANNGKNLTFPSQVNDYFKAVRALTRAQYICFLFGIGATGIEFILGFFGFLSRWGSCVTTFAAVFAFWALLAASVINIALYVSLSKTFDATFNTFGVRGSINRQVYTLMFIGVAVSFGAMLFWTLSTCCCSGRRDRIIKGEKANRSGSGSPVKGYERVASPYLGGGGPAPPPPHQQYGQTYGKSEGPYEPLRHAQV</sequence>
<dbReference type="InterPro" id="IPR052413">
    <property type="entry name" value="SUR7_domain"/>
</dbReference>
<name>A0AAN8RVX2_9PEZI</name>